<protein>
    <submittedName>
        <fullName evidence="10">ABC transporter permease</fullName>
    </submittedName>
</protein>
<keyword evidence="11" id="KW-1185">Reference proteome</keyword>
<feature type="transmembrane region" description="Helical" evidence="8">
    <location>
        <begin position="60"/>
        <end position="91"/>
    </location>
</feature>
<keyword evidence="4" id="KW-1003">Cell membrane</keyword>
<evidence type="ECO:0000259" key="9">
    <source>
        <dbReference type="PROSITE" id="PS50928"/>
    </source>
</evidence>
<dbReference type="PANTHER" id="PTHR42929:SF1">
    <property type="entry name" value="INNER MEMBRANE ABC TRANSPORTER PERMEASE PROTEIN YDCU-RELATED"/>
    <property type="match status" value="1"/>
</dbReference>
<feature type="transmembrane region" description="Helical" evidence="8">
    <location>
        <begin position="211"/>
        <end position="232"/>
    </location>
</feature>
<comment type="similarity">
    <text evidence="2">Belongs to the binding-protein-dependent transport system permease family. CysTW subfamily.</text>
</comment>
<evidence type="ECO:0000256" key="8">
    <source>
        <dbReference type="RuleBase" id="RU363032"/>
    </source>
</evidence>
<evidence type="ECO:0000256" key="2">
    <source>
        <dbReference type="ARBA" id="ARBA00007069"/>
    </source>
</evidence>
<reference evidence="10 11" key="1">
    <citation type="submission" date="2024-01" db="EMBL/GenBank/DDBJ databases">
        <title>Multi-omics insights into the function and evolution of sodium benzoate biodegradation pathways in Benzoatithermus flavus gen. nov., sp. nov. from hot spring.</title>
        <authorList>
            <person name="Hu C.-J."/>
            <person name="Li W.-J."/>
        </authorList>
    </citation>
    <scope>NUCLEOTIDE SEQUENCE [LARGE SCALE GENOMIC DNA]</scope>
    <source>
        <strain evidence="10 11">SYSU G07066</strain>
    </source>
</reference>
<dbReference type="Pfam" id="PF00528">
    <property type="entry name" value="BPD_transp_1"/>
    <property type="match status" value="1"/>
</dbReference>
<feature type="transmembrane region" description="Helical" evidence="8">
    <location>
        <begin position="256"/>
        <end position="279"/>
    </location>
</feature>
<evidence type="ECO:0000256" key="7">
    <source>
        <dbReference type="ARBA" id="ARBA00023136"/>
    </source>
</evidence>
<name>A0ABU8XLE9_9PROT</name>
<feature type="transmembrane region" description="Helical" evidence="8">
    <location>
        <begin position="130"/>
        <end position="147"/>
    </location>
</feature>
<dbReference type="Gene3D" id="1.10.3720.10">
    <property type="entry name" value="MetI-like"/>
    <property type="match status" value="1"/>
</dbReference>
<evidence type="ECO:0000256" key="3">
    <source>
        <dbReference type="ARBA" id="ARBA00022448"/>
    </source>
</evidence>
<dbReference type="EMBL" id="JBBLZC010000001">
    <property type="protein sequence ID" value="MEK0081769.1"/>
    <property type="molecule type" value="Genomic_DNA"/>
</dbReference>
<evidence type="ECO:0000256" key="1">
    <source>
        <dbReference type="ARBA" id="ARBA00004651"/>
    </source>
</evidence>
<dbReference type="SUPFAM" id="SSF161098">
    <property type="entry name" value="MetI-like"/>
    <property type="match status" value="1"/>
</dbReference>
<sequence>MIHRDRPQDWRGWAALAWPAAMLGTFFVVPFGIMLGVSFFHRVEGGFYEPAFELANYARFLTPFFAQVLGFSLGISALAALVVVAVAFPFTYCLTRLPRRSQVGFLVFILAVLSLSEVIVGFAWSTLLSRTAGLSNLLVWLGLLARPQAWAPGFWALLVGLCYLGFPYAVLVLYPALSRLDPELPEASRMLGASPLLTFFLIVVPSQRQALLSALIMGFVFNLGAFLLPQVLGRPQHWTLSVHITDQAVFQSNLPFAAAMAVFLMGFSLALIGLTLLLGRRGARP</sequence>
<keyword evidence="6 8" id="KW-1133">Transmembrane helix</keyword>
<dbReference type="PROSITE" id="PS50928">
    <property type="entry name" value="ABC_TM1"/>
    <property type="match status" value="1"/>
</dbReference>
<evidence type="ECO:0000256" key="6">
    <source>
        <dbReference type="ARBA" id="ARBA00022989"/>
    </source>
</evidence>
<dbReference type="InterPro" id="IPR000515">
    <property type="entry name" value="MetI-like"/>
</dbReference>
<evidence type="ECO:0000313" key="10">
    <source>
        <dbReference type="EMBL" id="MEK0081769.1"/>
    </source>
</evidence>
<gene>
    <name evidence="10" type="ORF">U1T56_01290</name>
</gene>
<accession>A0ABU8XLE9</accession>
<comment type="subcellular location">
    <subcellularLocation>
        <location evidence="1 8">Cell membrane</location>
        <topology evidence="1 8">Multi-pass membrane protein</topology>
    </subcellularLocation>
</comment>
<evidence type="ECO:0000313" key="11">
    <source>
        <dbReference type="Proteomes" id="UP001375743"/>
    </source>
</evidence>
<feature type="domain" description="ABC transmembrane type-1" evidence="9">
    <location>
        <begin position="69"/>
        <end position="275"/>
    </location>
</feature>
<dbReference type="Proteomes" id="UP001375743">
    <property type="component" value="Unassembled WGS sequence"/>
</dbReference>
<dbReference type="InterPro" id="IPR035906">
    <property type="entry name" value="MetI-like_sf"/>
</dbReference>
<keyword evidence="5 8" id="KW-0812">Transmembrane</keyword>
<evidence type="ECO:0000256" key="4">
    <source>
        <dbReference type="ARBA" id="ARBA00022475"/>
    </source>
</evidence>
<dbReference type="PANTHER" id="PTHR42929">
    <property type="entry name" value="INNER MEMBRANE ABC TRANSPORTER PERMEASE PROTEIN YDCU-RELATED-RELATED"/>
    <property type="match status" value="1"/>
</dbReference>
<feature type="transmembrane region" description="Helical" evidence="8">
    <location>
        <begin position="103"/>
        <end position="124"/>
    </location>
</feature>
<evidence type="ECO:0000256" key="5">
    <source>
        <dbReference type="ARBA" id="ARBA00022692"/>
    </source>
</evidence>
<keyword evidence="7 8" id="KW-0472">Membrane</keyword>
<comment type="caution">
    <text evidence="10">The sequence shown here is derived from an EMBL/GenBank/DDBJ whole genome shotgun (WGS) entry which is preliminary data.</text>
</comment>
<feature type="transmembrane region" description="Helical" evidence="8">
    <location>
        <begin position="154"/>
        <end position="175"/>
    </location>
</feature>
<keyword evidence="3 8" id="KW-0813">Transport</keyword>
<feature type="transmembrane region" description="Helical" evidence="8">
    <location>
        <begin position="12"/>
        <end position="40"/>
    </location>
</feature>
<feature type="transmembrane region" description="Helical" evidence="8">
    <location>
        <begin position="187"/>
        <end position="204"/>
    </location>
</feature>
<dbReference type="CDD" id="cd06261">
    <property type="entry name" value="TM_PBP2"/>
    <property type="match status" value="1"/>
</dbReference>
<organism evidence="10 11">
    <name type="scientific">Benzoatithermus flavus</name>
    <dbReference type="NCBI Taxonomy" id="3108223"/>
    <lineage>
        <taxon>Bacteria</taxon>
        <taxon>Pseudomonadati</taxon>
        <taxon>Pseudomonadota</taxon>
        <taxon>Alphaproteobacteria</taxon>
        <taxon>Geminicoccales</taxon>
        <taxon>Geminicoccaceae</taxon>
        <taxon>Benzoatithermus</taxon>
    </lineage>
</organism>
<proteinExistence type="inferred from homology"/>